<evidence type="ECO:0000313" key="5">
    <source>
        <dbReference type="Proteomes" id="UP000306420"/>
    </source>
</evidence>
<organism evidence="4 5">
    <name type="scientific">Ruoffia tabacinasalis</name>
    <dbReference type="NCBI Taxonomy" id="87458"/>
    <lineage>
        <taxon>Bacteria</taxon>
        <taxon>Bacillati</taxon>
        <taxon>Bacillota</taxon>
        <taxon>Bacilli</taxon>
        <taxon>Lactobacillales</taxon>
        <taxon>Aerococcaceae</taxon>
        <taxon>Ruoffia</taxon>
    </lineage>
</organism>
<dbReference type="InterPro" id="IPR000524">
    <property type="entry name" value="Tscrpt_reg_HTH_GntR"/>
</dbReference>
<dbReference type="GO" id="GO:0003700">
    <property type="term" value="F:DNA-binding transcription factor activity"/>
    <property type="evidence" value="ECO:0007669"/>
    <property type="project" value="InterPro"/>
</dbReference>
<evidence type="ECO:0000256" key="3">
    <source>
        <dbReference type="ARBA" id="ARBA00023163"/>
    </source>
</evidence>
<proteinExistence type="predicted"/>
<gene>
    <name evidence="4" type="ORF">FEZ33_02280</name>
</gene>
<keyword evidence="2" id="KW-0238">DNA-binding</keyword>
<dbReference type="GO" id="GO:0003677">
    <property type="term" value="F:DNA binding"/>
    <property type="evidence" value="ECO:0007669"/>
    <property type="project" value="UniProtKB-KW"/>
</dbReference>
<dbReference type="SUPFAM" id="SSF46785">
    <property type="entry name" value="Winged helix' DNA-binding domain"/>
    <property type="match status" value="1"/>
</dbReference>
<reference evidence="4 5" key="1">
    <citation type="submission" date="2019-05" db="EMBL/GenBank/DDBJ databases">
        <title>The metagenome of a microbial culture collection derived from dairy environment covers the genomic content of the human microbiome.</title>
        <authorList>
            <person name="Roder T."/>
            <person name="Wuthrich D."/>
            <person name="Sattari Z."/>
            <person name="Von Ah U."/>
            <person name="Bar C."/>
            <person name="Ronchi F."/>
            <person name="Macpherson A.J."/>
            <person name="Ganal-Vonarburg S.C."/>
            <person name="Bruggmann R."/>
            <person name="Vergeres G."/>
        </authorList>
    </citation>
    <scope>NUCLEOTIDE SEQUENCE [LARGE SCALE GENOMIC DNA]</scope>
    <source>
        <strain evidence="4 5">FAM 24227</strain>
    </source>
</reference>
<dbReference type="InterPro" id="IPR036390">
    <property type="entry name" value="WH_DNA-bd_sf"/>
</dbReference>
<dbReference type="AlphaFoldDB" id="A0A5R9EN69"/>
<evidence type="ECO:0000313" key="4">
    <source>
        <dbReference type="EMBL" id="TLQ49067.1"/>
    </source>
</evidence>
<dbReference type="PROSITE" id="PS50949">
    <property type="entry name" value="HTH_GNTR"/>
    <property type="match status" value="1"/>
</dbReference>
<sequence>MEFDKRSPIYEQLKHHYKQIIVVGDYKAGDKLPSRREIAQEFKINPNTVQRAFKELEEEEIIVSEPNVPSTVTMNTEVIEKLKQSMLHDAMVQFYDAIQPLGIEAHELLASLGEYIEERSGIDDRD</sequence>
<dbReference type="OrthoDB" id="362473at2"/>
<dbReference type="RefSeq" id="WP_138403777.1">
    <property type="nucleotide sequence ID" value="NZ_CP144682.1"/>
</dbReference>
<keyword evidence="3" id="KW-0804">Transcription</keyword>
<dbReference type="Gene3D" id="1.10.10.10">
    <property type="entry name" value="Winged helix-like DNA-binding domain superfamily/Winged helix DNA-binding domain"/>
    <property type="match status" value="1"/>
</dbReference>
<dbReference type="EMBL" id="VBSP01000004">
    <property type="protein sequence ID" value="TLQ49067.1"/>
    <property type="molecule type" value="Genomic_DNA"/>
</dbReference>
<dbReference type="SMART" id="SM00345">
    <property type="entry name" value="HTH_GNTR"/>
    <property type="match status" value="1"/>
</dbReference>
<dbReference type="InterPro" id="IPR036388">
    <property type="entry name" value="WH-like_DNA-bd_sf"/>
</dbReference>
<evidence type="ECO:0000256" key="1">
    <source>
        <dbReference type="ARBA" id="ARBA00023015"/>
    </source>
</evidence>
<evidence type="ECO:0000256" key="2">
    <source>
        <dbReference type="ARBA" id="ARBA00023125"/>
    </source>
</evidence>
<dbReference type="Pfam" id="PF00392">
    <property type="entry name" value="GntR"/>
    <property type="match status" value="1"/>
</dbReference>
<keyword evidence="1" id="KW-0805">Transcription regulation</keyword>
<accession>A0A5R9EN69</accession>
<comment type="caution">
    <text evidence="4">The sequence shown here is derived from an EMBL/GenBank/DDBJ whole genome shotgun (WGS) entry which is preliminary data.</text>
</comment>
<dbReference type="CDD" id="cd07377">
    <property type="entry name" value="WHTH_GntR"/>
    <property type="match status" value="1"/>
</dbReference>
<dbReference type="Proteomes" id="UP000306420">
    <property type="component" value="Unassembled WGS sequence"/>
</dbReference>
<dbReference type="PANTHER" id="PTHR38445">
    <property type="entry name" value="HTH-TYPE TRANSCRIPTIONAL REPRESSOR YTRA"/>
    <property type="match status" value="1"/>
</dbReference>
<dbReference type="PANTHER" id="PTHR38445:SF9">
    <property type="entry name" value="HTH-TYPE TRANSCRIPTIONAL REPRESSOR YTRA"/>
    <property type="match status" value="1"/>
</dbReference>
<name>A0A5R9EN69_9LACT</name>
<protein>
    <submittedName>
        <fullName evidence="4">GntR family transcriptional regulator</fullName>
    </submittedName>
</protein>